<dbReference type="EMBL" id="MRTP01000001">
    <property type="protein sequence ID" value="OMF58539.1"/>
    <property type="molecule type" value="Genomic_DNA"/>
</dbReference>
<evidence type="ECO:0000313" key="4">
    <source>
        <dbReference type="Proteomes" id="UP000187172"/>
    </source>
</evidence>
<evidence type="ECO:0000256" key="1">
    <source>
        <dbReference type="ARBA" id="ARBA00022612"/>
    </source>
</evidence>
<dbReference type="InterPro" id="IPR010090">
    <property type="entry name" value="Phage_tape_meas"/>
</dbReference>
<dbReference type="RefSeq" id="WP_076168300.1">
    <property type="nucleotide sequence ID" value="NZ_MRTP01000001.1"/>
</dbReference>
<accession>A0A1R1F341</accession>
<protein>
    <recommendedName>
        <fullName evidence="2">Phage tail tape measure protein domain-containing protein</fullName>
    </recommendedName>
</protein>
<dbReference type="PANTHER" id="PTHR37813:SF1">
    <property type="entry name" value="FELS-2 PROPHAGE PROTEIN"/>
    <property type="match status" value="1"/>
</dbReference>
<dbReference type="Pfam" id="PF10145">
    <property type="entry name" value="PhageMin_Tail"/>
    <property type="match status" value="1"/>
</dbReference>
<dbReference type="PANTHER" id="PTHR37813">
    <property type="entry name" value="FELS-2 PROPHAGE PROTEIN"/>
    <property type="match status" value="1"/>
</dbReference>
<proteinExistence type="predicted"/>
<name>A0A1R1F341_9BACL</name>
<comment type="caution">
    <text evidence="3">The sequence shown here is derived from an EMBL/GenBank/DDBJ whole genome shotgun (WGS) entry which is preliminary data.</text>
</comment>
<keyword evidence="4" id="KW-1185">Reference proteome</keyword>
<evidence type="ECO:0000259" key="2">
    <source>
        <dbReference type="Pfam" id="PF10145"/>
    </source>
</evidence>
<gene>
    <name evidence="3" type="ORF">BK138_08490</name>
</gene>
<dbReference type="AlphaFoldDB" id="A0A1R1F341"/>
<feature type="domain" description="Phage tail tape measure protein" evidence="2">
    <location>
        <begin position="138"/>
        <end position="389"/>
    </location>
</feature>
<reference evidence="3 4" key="1">
    <citation type="submission" date="2016-11" db="EMBL/GenBank/DDBJ databases">
        <title>Paenibacillus species isolates.</title>
        <authorList>
            <person name="Beno S.M."/>
        </authorList>
    </citation>
    <scope>NUCLEOTIDE SEQUENCE [LARGE SCALE GENOMIC DNA]</scope>
    <source>
        <strain evidence="3 4">FSL R5-0378</strain>
    </source>
</reference>
<dbReference type="Proteomes" id="UP000187172">
    <property type="component" value="Unassembled WGS sequence"/>
</dbReference>
<keyword evidence="1" id="KW-1188">Viral release from host cell</keyword>
<evidence type="ECO:0000313" key="3">
    <source>
        <dbReference type="EMBL" id="OMF58539.1"/>
    </source>
</evidence>
<dbReference type="STRING" id="297318.BK138_08490"/>
<organism evidence="3 4">
    <name type="scientific">Paenibacillus rhizosphaerae</name>
    <dbReference type="NCBI Taxonomy" id="297318"/>
    <lineage>
        <taxon>Bacteria</taxon>
        <taxon>Bacillati</taxon>
        <taxon>Bacillota</taxon>
        <taxon>Bacilli</taxon>
        <taxon>Bacillales</taxon>
        <taxon>Paenibacillaceae</taxon>
        <taxon>Paenibacillus</taxon>
    </lineage>
</organism>
<sequence length="969" mass="107361">MPKKFEMTFELNGDIDPKLTRTFDDLSKDVTGLGRDFNSLQRAKGFRKITRDAEDAKGAFHELREDVKEFGEIFEKTLQFTGAHAIITRVGDMFSNMINEVGALDDSVHQMGAATGATEKDMAEFKDTIQEIYAGNYGEGFDDIADSLVNVRQVTGLAGDALEQATKNALILKDTFGYDVNETVRTTDALMRNMGLTADQAFDLIAQGSQRGLNRSDDLLDTLNEYSVHFKDAGYDAEEMFSILESGLKKGTFNLDMMGDLLKEFNIQIRSGDKAVTDALDYLFAPTGIDSFVDALSKGGTKVKEFTKLSKVAGKDVATDLVKSLKKGGASAEKASSQIVSYMSDSHKIIQGLGDGSLKARDALGQIITKLDSLDDANTKNQMGVALFGTKYEDLKHEAVEALKDINGEYDKTIDTMQQISEVKYTSVKKELQGLGRELMTNLVIPIGEDVMPALNGVTEWATDNKDLVKTLALGVPAAMLAKNAYSMGKDFTKVGKSFFDTTNGASKFDKTLSMMTSPAGIAVGAIGLVTTAVLTYKKHQEEAREELLNMGDSLQKSFDDYHAIDDQTRRTQNLITEYKKLTDKINDSKTPAQDLAEARRKLADTEKELIKLNPDILSAEDAKNGVFMDQLDTLNKIDNTTREISRRDLEAKVFDAQDNLPNLVAEYEDMTSKVDDYKQSMLDAEKSYQQFKSYAARARQIYDTTQPGSEEQRQKEDELANEILKATGQDYIGRVGQVKKTMDDYKALYDSMRTKLNETDNSIIEAEKSYQQLYDKQVELIQINDLGGEKFSTQAAKFAKMTDEEKKRFEEAASHIRDLNAAMDEMPLSKKIDLSVVWHQTGTIPDYSTPAGKQIKHIELRDPGFNGYADGGRVTSPELAWIGEGGDDEFVIPVNNSKRSRGLYAAAGEALGIETGGTWAPVFNMPITIHGNADAKVVAGAVRDGQKEWESHLRTYERTQRRRSLSSK</sequence>